<evidence type="ECO:0000313" key="1">
    <source>
        <dbReference type="EMBL" id="GFK94155.1"/>
    </source>
</evidence>
<gene>
    <name evidence="1" type="ORF">NNJEOMEG_01995</name>
</gene>
<reference evidence="1 2" key="1">
    <citation type="submission" date="2020-04" db="EMBL/GenBank/DDBJ databases">
        <authorList>
            <consortium name="Desulfovibrio sp. FSS-1 genome sequencing consortium"/>
            <person name="Shimoshige H."/>
            <person name="Kobayashi H."/>
            <person name="Maekawa T."/>
        </authorList>
    </citation>
    <scope>NUCLEOTIDE SEQUENCE [LARGE SCALE GENOMIC DNA]</scope>
    <source>
        <strain evidence="1 2">SIID29052-01</strain>
    </source>
</reference>
<organism evidence="1 2">
    <name type="scientific">Fundidesulfovibrio magnetotacticus</name>
    <dbReference type="NCBI Taxonomy" id="2730080"/>
    <lineage>
        <taxon>Bacteria</taxon>
        <taxon>Pseudomonadati</taxon>
        <taxon>Thermodesulfobacteriota</taxon>
        <taxon>Desulfovibrionia</taxon>
        <taxon>Desulfovibrionales</taxon>
        <taxon>Desulfovibrionaceae</taxon>
        <taxon>Fundidesulfovibrio</taxon>
    </lineage>
</organism>
<reference evidence="1 2" key="2">
    <citation type="submission" date="2020-05" db="EMBL/GenBank/DDBJ databases">
        <title>Draft genome sequence of Desulfovibrio sp. strainFSS-1.</title>
        <authorList>
            <person name="Shimoshige H."/>
            <person name="Kobayashi H."/>
            <person name="Maekawa T."/>
        </authorList>
    </citation>
    <scope>NUCLEOTIDE SEQUENCE [LARGE SCALE GENOMIC DNA]</scope>
    <source>
        <strain evidence="1 2">SIID29052-01</strain>
    </source>
</reference>
<dbReference type="Proteomes" id="UP000494245">
    <property type="component" value="Unassembled WGS sequence"/>
</dbReference>
<evidence type="ECO:0008006" key="3">
    <source>
        <dbReference type="Google" id="ProtNLM"/>
    </source>
</evidence>
<sequence length="212" mass="23626">MEQPGEPSSAGDASNRRADYRVEVPASHLRELALWPGPAEEHVRVTPACLGRPRLTLSRLGHGRLLLTDLSIRGLGMLLHLRPEDAEWLRQARKVYIYLQLWDPTHDDPFGVLSVFTSCHLVRVADTPRGLFAGARFLRFAVGSRLEKALEFLDARMAGVTALARWCDNIARGEQPVAERRYPGLDLDNLLAEIENALTERSPCVPEGGETQ</sequence>
<name>A0A6V8M119_9BACT</name>
<proteinExistence type="predicted"/>
<keyword evidence="2" id="KW-1185">Reference proteome</keyword>
<dbReference type="EMBL" id="BLTE01000008">
    <property type="protein sequence ID" value="GFK94155.1"/>
    <property type="molecule type" value="Genomic_DNA"/>
</dbReference>
<dbReference type="RefSeq" id="WP_173083959.1">
    <property type="nucleotide sequence ID" value="NZ_BLTE01000008.1"/>
</dbReference>
<accession>A0A6V8M119</accession>
<dbReference type="AlphaFoldDB" id="A0A6V8M119"/>
<comment type="caution">
    <text evidence="1">The sequence shown here is derived from an EMBL/GenBank/DDBJ whole genome shotgun (WGS) entry which is preliminary data.</text>
</comment>
<protein>
    <recommendedName>
        <fullName evidence="3">PilZ domain-containing protein</fullName>
    </recommendedName>
</protein>
<evidence type="ECO:0000313" key="2">
    <source>
        <dbReference type="Proteomes" id="UP000494245"/>
    </source>
</evidence>